<dbReference type="AlphaFoldDB" id="A0A9X2M2K3"/>
<keyword evidence="3 5" id="KW-0238">DNA-binding</keyword>
<dbReference type="RefSeq" id="WP_257634455.1">
    <property type="nucleotide sequence ID" value="NZ_JANIIC010000051.1"/>
</dbReference>
<dbReference type="Proteomes" id="UP001142400">
    <property type="component" value="Unassembled WGS sequence"/>
</dbReference>
<dbReference type="SUPFAM" id="SSF46689">
    <property type="entry name" value="Homeodomain-like"/>
    <property type="match status" value="1"/>
</dbReference>
<reference evidence="8" key="1">
    <citation type="submission" date="2022-06" db="EMBL/GenBank/DDBJ databases">
        <title>WGS of actinobacteria.</title>
        <authorList>
            <person name="Thawai C."/>
        </authorList>
    </citation>
    <scope>NUCLEOTIDE SEQUENCE</scope>
    <source>
        <strain evidence="8">DSM 42010</strain>
    </source>
</reference>
<dbReference type="PRINTS" id="PR00455">
    <property type="entry name" value="HTHTETR"/>
</dbReference>
<gene>
    <name evidence="8" type="ORF">NQU54_34410</name>
</gene>
<evidence type="ECO:0000313" key="8">
    <source>
        <dbReference type="EMBL" id="MCQ8834009.1"/>
    </source>
</evidence>
<dbReference type="InterPro" id="IPR036271">
    <property type="entry name" value="Tet_transcr_reg_TetR-rel_C_sf"/>
</dbReference>
<keyword evidence="4" id="KW-0804">Transcription</keyword>
<dbReference type="GO" id="GO:0003700">
    <property type="term" value="F:DNA-binding transcription factor activity"/>
    <property type="evidence" value="ECO:0007669"/>
    <property type="project" value="TreeGrafter"/>
</dbReference>
<dbReference type="PANTHER" id="PTHR30055:SF234">
    <property type="entry name" value="HTH-TYPE TRANSCRIPTIONAL REGULATOR BETI"/>
    <property type="match status" value="1"/>
</dbReference>
<name>A0A9X2M2K3_STRMQ</name>
<evidence type="ECO:0000313" key="9">
    <source>
        <dbReference type="Proteomes" id="UP001142400"/>
    </source>
</evidence>
<evidence type="ECO:0000256" key="6">
    <source>
        <dbReference type="SAM" id="MobiDB-lite"/>
    </source>
</evidence>
<protein>
    <submittedName>
        <fullName evidence="8">TetR family transcriptional regulator</fullName>
    </submittedName>
</protein>
<dbReference type="Pfam" id="PF13977">
    <property type="entry name" value="TetR_C_6"/>
    <property type="match status" value="1"/>
</dbReference>
<feature type="DNA-binding region" description="H-T-H motif" evidence="5">
    <location>
        <begin position="48"/>
        <end position="67"/>
    </location>
</feature>
<sequence length="217" mass="23651">MLDDTQVSEDSRHDAPRRTQKQRRDQAEAALLAAAAELVVEQGVRSLTLARVGERAGYSRGIIAHHFGSKQALLELLARTAQAGFVPGLADLPPGLDRLLRLIDGYIGELGQVGAAHHAFLLLWAEAPTMPELAPIFRERDESFRADLRVDVAAGIADGTIRDDLAPEEVAPAIVGQLRGIGLQRLLDPPAVDTERLRRSVTEQWRRALATPSARQP</sequence>
<dbReference type="PROSITE" id="PS50977">
    <property type="entry name" value="HTH_TETR_2"/>
    <property type="match status" value="1"/>
</dbReference>
<feature type="region of interest" description="Disordered" evidence="6">
    <location>
        <begin position="1"/>
        <end position="25"/>
    </location>
</feature>
<keyword evidence="2" id="KW-0805">Transcription regulation</keyword>
<dbReference type="GO" id="GO:0000976">
    <property type="term" value="F:transcription cis-regulatory region binding"/>
    <property type="evidence" value="ECO:0007669"/>
    <property type="project" value="TreeGrafter"/>
</dbReference>
<dbReference type="InterPro" id="IPR039538">
    <property type="entry name" value="BetI_C"/>
</dbReference>
<accession>A0A9X2M2K3</accession>
<keyword evidence="1" id="KW-0678">Repressor</keyword>
<evidence type="ECO:0000256" key="2">
    <source>
        <dbReference type="ARBA" id="ARBA00023015"/>
    </source>
</evidence>
<proteinExistence type="predicted"/>
<evidence type="ECO:0000256" key="4">
    <source>
        <dbReference type="ARBA" id="ARBA00023163"/>
    </source>
</evidence>
<dbReference type="InterPro" id="IPR001647">
    <property type="entry name" value="HTH_TetR"/>
</dbReference>
<dbReference type="PANTHER" id="PTHR30055">
    <property type="entry name" value="HTH-TYPE TRANSCRIPTIONAL REGULATOR RUTR"/>
    <property type="match status" value="1"/>
</dbReference>
<dbReference type="InterPro" id="IPR050109">
    <property type="entry name" value="HTH-type_TetR-like_transc_reg"/>
</dbReference>
<evidence type="ECO:0000256" key="5">
    <source>
        <dbReference type="PROSITE-ProRule" id="PRU00335"/>
    </source>
</evidence>
<feature type="domain" description="HTH tetR-type" evidence="7">
    <location>
        <begin position="25"/>
        <end position="85"/>
    </location>
</feature>
<dbReference type="SUPFAM" id="SSF48498">
    <property type="entry name" value="Tetracyclin repressor-like, C-terminal domain"/>
    <property type="match status" value="1"/>
</dbReference>
<evidence type="ECO:0000256" key="1">
    <source>
        <dbReference type="ARBA" id="ARBA00022491"/>
    </source>
</evidence>
<evidence type="ECO:0000256" key="3">
    <source>
        <dbReference type="ARBA" id="ARBA00023125"/>
    </source>
</evidence>
<dbReference type="Gene3D" id="1.10.357.10">
    <property type="entry name" value="Tetracycline Repressor, domain 2"/>
    <property type="match status" value="1"/>
</dbReference>
<dbReference type="InterPro" id="IPR009057">
    <property type="entry name" value="Homeodomain-like_sf"/>
</dbReference>
<dbReference type="Pfam" id="PF00440">
    <property type="entry name" value="TetR_N"/>
    <property type="match status" value="1"/>
</dbReference>
<keyword evidence="9" id="KW-1185">Reference proteome</keyword>
<comment type="caution">
    <text evidence="8">The sequence shown here is derived from an EMBL/GenBank/DDBJ whole genome shotgun (WGS) entry which is preliminary data.</text>
</comment>
<feature type="compositionally biased region" description="Basic and acidic residues" evidence="6">
    <location>
        <begin position="9"/>
        <end position="25"/>
    </location>
</feature>
<evidence type="ECO:0000259" key="7">
    <source>
        <dbReference type="PROSITE" id="PS50977"/>
    </source>
</evidence>
<organism evidence="8 9">
    <name type="scientific">Streptomyces malaysiensis subsp. samsunensis</name>
    <dbReference type="NCBI Taxonomy" id="459658"/>
    <lineage>
        <taxon>Bacteria</taxon>
        <taxon>Bacillati</taxon>
        <taxon>Actinomycetota</taxon>
        <taxon>Actinomycetes</taxon>
        <taxon>Kitasatosporales</taxon>
        <taxon>Streptomycetaceae</taxon>
        <taxon>Streptomyces</taxon>
        <taxon>Streptomyces violaceusniger group</taxon>
    </lineage>
</organism>
<dbReference type="EMBL" id="JANIIC010000051">
    <property type="protein sequence ID" value="MCQ8834009.1"/>
    <property type="molecule type" value="Genomic_DNA"/>
</dbReference>